<dbReference type="Gene3D" id="1.10.287.1080">
    <property type="entry name" value="MazG-like"/>
    <property type="match status" value="1"/>
</dbReference>
<dbReference type="CDD" id="cd11537">
    <property type="entry name" value="NTP-PPase_RS21-C6_like"/>
    <property type="match status" value="1"/>
</dbReference>
<dbReference type="PANTHER" id="PTHR46523:SF1">
    <property type="entry name" value="DCTP PYROPHOSPHATASE 1"/>
    <property type="match status" value="1"/>
</dbReference>
<protein>
    <submittedName>
        <fullName evidence="1">NTP pyrophosphatase, house-cleaning of non-canonical NTPs</fullName>
    </submittedName>
</protein>
<organism evidence="1 2">
    <name type="scientific">Streptoalloteichus hindustanus</name>
    <dbReference type="NCBI Taxonomy" id="2017"/>
    <lineage>
        <taxon>Bacteria</taxon>
        <taxon>Bacillati</taxon>
        <taxon>Actinomycetota</taxon>
        <taxon>Actinomycetes</taxon>
        <taxon>Pseudonocardiales</taxon>
        <taxon>Pseudonocardiaceae</taxon>
        <taxon>Streptoalloteichus</taxon>
    </lineage>
</organism>
<dbReference type="AlphaFoldDB" id="A0A1M4U3Y4"/>
<gene>
    <name evidence="1" type="ORF">SAMN05444320_101287</name>
</gene>
<sequence>MLRRVRTVRGMGSFEELVGRLEEFAAAREWGQFHTPKNLAMAVAGEVGELVAELQWLRGEEIAKGLADGRLRERLADEAADVLLYLARLCSVCGIDLVAAGHAKIDRNQSRYPVELARGNARKHTELAGPEGG</sequence>
<keyword evidence="2" id="KW-1185">Reference proteome</keyword>
<dbReference type="InterPro" id="IPR052555">
    <property type="entry name" value="dCTP_Pyrophosphatase"/>
</dbReference>
<dbReference type="GO" id="GO:0042262">
    <property type="term" value="P:DNA protection"/>
    <property type="evidence" value="ECO:0007669"/>
    <property type="project" value="TreeGrafter"/>
</dbReference>
<accession>A0A1M4U3Y4</accession>
<evidence type="ECO:0000313" key="1">
    <source>
        <dbReference type="EMBL" id="SHE51385.1"/>
    </source>
</evidence>
<dbReference type="InterPro" id="IPR025984">
    <property type="entry name" value="DCTPP"/>
</dbReference>
<dbReference type="STRING" id="2017.SAMN05444320_101287"/>
<dbReference type="SUPFAM" id="SSF101386">
    <property type="entry name" value="all-alpha NTP pyrophosphatases"/>
    <property type="match status" value="1"/>
</dbReference>
<dbReference type="PIRSF" id="PIRSF029826">
    <property type="entry name" value="UCP029826_pph"/>
    <property type="match status" value="1"/>
</dbReference>
<dbReference type="EMBL" id="FQVN01000001">
    <property type="protein sequence ID" value="SHE51385.1"/>
    <property type="molecule type" value="Genomic_DNA"/>
</dbReference>
<dbReference type="GO" id="GO:0047840">
    <property type="term" value="F:dCTP diphosphatase activity"/>
    <property type="evidence" value="ECO:0007669"/>
    <property type="project" value="TreeGrafter"/>
</dbReference>
<dbReference type="PANTHER" id="PTHR46523">
    <property type="entry name" value="DCTP PYROPHOSPHATASE 1"/>
    <property type="match status" value="1"/>
</dbReference>
<dbReference type="GO" id="GO:0006253">
    <property type="term" value="P:dCTP catabolic process"/>
    <property type="evidence" value="ECO:0007669"/>
    <property type="project" value="TreeGrafter"/>
</dbReference>
<reference evidence="1 2" key="1">
    <citation type="submission" date="2016-11" db="EMBL/GenBank/DDBJ databases">
        <authorList>
            <person name="Jaros S."/>
            <person name="Januszkiewicz K."/>
            <person name="Wedrychowicz H."/>
        </authorList>
    </citation>
    <scope>NUCLEOTIDE SEQUENCE [LARGE SCALE GENOMIC DNA]</scope>
    <source>
        <strain evidence="1 2">DSM 44523</strain>
    </source>
</reference>
<dbReference type="GO" id="GO:0005829">
    <property type="term" value="C:cytosol"/>
    <property type="evidence" value="ECO:0007669"/>
    <property type="project" value="TreeGrafter"/>
</dbReference>
<evidence type="ECO:0000313" key="2">
    <source>
        <dbReference type="Proteomes" id="UP000184501"/>
    </source>
</evidence>
<name>A0A1M4U3Y4_STRHI</name>
<dbReference type="Proteomes" id="UP000184501">
    <property type="component" value="Unassembled WGS sequence"/>
</dbReference>
<proteinExistence type="predicted"/>